<dbReference type="InterPro" id="IPR005511">
    <property type="entry name" value="SMP-30"/>
</dbReference>
<evidence type="ECO:0000256" key="3">
    <source>
        <dbReference type="PIRSR" id="PIRSR605511-2"/>
    </source>
</evidence>
<evidence type="ECO:0000313" key="6">
    <source>
        <dbReference type="Proteomes" id="UP001176960"/>
    </source>
</evidence>
<keyword evidence="3" id="KW-0862">Zinc</keyword>
<keyword evidence="1" id="KW-0378">Hydrolase</keyword>
<feature type="binding site" evidence="3">
    <location>
        <position position="34"/>
    </location>
    <ligand>
        <name>a divalent metal cation</name>
        <dbReference type="ChEBI" id="CHEBI:60240"/>
    </ligand>
</feature>
<feature type="binding site" evidence="3">
    <location>
        <position position="179"/>
    </location>
    <ligand>
        <name>a divalent metal cation</name>
        <dbReference type="ChEBI" id="CHEBI:60240"/>
    </ligand>
</feature>
<name>A0AA35UVQ4_9PROT</name>
<dbReference type="RefSeq" id="WP_289842584.1">
    <property type="nucleotide sequence ID" value="NZ_CATKSH010000005.1"/>
</dbReference>
<feature type="binding site" evidence="3">
    <location>
        <position position="121"/>
    </location>
    <ligand>
        <name>substrate</name>
    </ligand>
</feature>
<dbReference type="Gene3D" id="2.120.10.30">
    <property type="entry name" value="TolB, C-terminal domain"/>
    <property type="match status" value="1"/>
</dbReference>
<evidence type="ECO:0000259" key="4">
    <source>
        <dbReference type="Pfam" id="PF08450"/>
    </source>
</evidence>
<evidence type="ECO:0000256" key="1">
    <source>
        <dbReference type="ARBA" id="ARBA00022801"/>
    </source>
</evidence>
<evidence type="ECO:0000256" key="2">
    <source>
        <dbReference type="PIRSR" id="PIRSR605511-1"/>
    </source>
</evidence>
<dbReference type="SUPFAM" id="SSF63829">
    <property type="entry name" value="Calcium-dependent phosphotriesterase"/>
    <property type="match status" value="1"/>
</dbReference>
<evidence type="ECO:0000313" key="5">
    <source>
        <dbReference type="EMBL" id="CAI9120347.1"/>
    </source>
</evidence>
<gene>
    <name evidence="5" type="ORF">LMG32879_001179</name>
</gene>
<dbReference type="GO" id="GO:0046872">
    <property type="term" value="F:metal ion binding"/>
    <property type="evidence" value="ECO:0007669"/>
    <property type="project" value="UniProtKB-KW"/>
</dbReference>
<feature type="active site" description="Proton donor/acceptor" evidence="2">
    <location>
        <position position="233"/>
    </location>
</feature>
<dbReference type="InterPro" id="IPR051262">
    <property type="entry name" value="SMP-30/CGR1_Lactonase"/>
</dbReference>
<comment type="cofactor">
    <cofactor evidence="3">
        <name>Zn(2+)</name>
        <dbReference type="ChEBI" id="CHEBI:29105"/>
    </cofactor>
    <text evidence="3">Binds 1 divalent metal cation per subunit.</text>
</comment>
<dbReference type="AlphaFoldDB" id="A0AA35UVQ4"/>
<comment type="caution">
    <text evidence="5">The sequence shown here is derived from an EMBL/GenBank/DDBJ whole genome shotgun (WGS) entry which is preliminary data.</text>
</comment>
<organism evidence="5 6">
    <name type="scientific">Brytella acorum</name>
    <dbReference type="NCBI Taxonomy" id="2959299"/>
    <lineage>
        <taxon>Bacteria</taxon>
        <taxon>Pseudomonadati</taxon>
        <taxon>Pseudomonadota</taxon>
        <taxon>Alphaproteobacteria</taxon>
        <taxon>Acetobacterales</taxon>
        <taxon>Acetobacteraceae</taxon>
        <taxon>Brytella</taxon>
    </lineage>
</organism>
<protein>
    <submittedName>
        <fullName evidence="5">SMP-30/gluconolactonase/LRE family protein</fullName>
    </submittedName>
</protein>
<keyword evidence="6" id="KW-1185">Reference proteome</keyword>
<dbReference type="EMBL" id="CATKSH010000005">
    <property type="protein sequence ID" value="CAI9120347.1"/>
    <property type="molecule type" value="Genomic_DNA"/>
</dbReference>
<proteinExistence type="predicted"/>
<dbReference type="PANTHER" id="PTHR47572:SF4">
    <property type="entry name" value="LACTONASE DRP35"/>
    <property type="match status" value="1"/>
</dbReference>
<dbReference type="Proteomes" id="UP001176960">
    <property type="component" value="Unassembled WGS sequence"/>
</dbReference>
<sequence>MMQSPYEIIDERFRWLINPTARIEKLYDGCRWAEGPAYFAAGKYLLWSDIPNSRMLRYDENDGHVSVFRVPSHHSNGNAVDLTGRLISCEHHTRRVTRTNYDGSITILATHHEGKRLNSPNDVVVKSDGSIWFTDPTYGIDSDYEGGRAESEIGASHVYRIDPLSGEVTRVADDFVKPNGLAFSPDETKLYISDTGRTHGDHHPAHIRVFDVSSESRLRDGRVFAECTSGIFDGFRIDERGRIWSSAQDGVHCIETDGTLIGKIRVPETVANVCFGGLHRNRLYICGTTSLYSVYLFDNGTRTI</sequence>
<dbReference type="Pfam" id="PF08450">
    <property type="entry name" value="SGL"/>
    <property type="match status" value="1"/>
</dbReference>
<reference evidence="5" key="1">
    <citation type="submission" date="2023-03" db="EMBL/GenBank/DDBJ databases">
        <authorList>
            <person name="Cleenwerck I."/>
        </authorList>
    </citation>
    <scope>NUCLEOTIDE SEQUENCE</scope>
    <source>
        <strain evidence="5">LMG 32879</strain>
    </source>
</reference>
<dbReference type="GO" id="GO:0016787">
    <property type="term" value="F:hydrolase activity"/>
    <property type="evidence" value="ECO:0007669"/>
    <property type="project" value="UniProtKB-KW"/>
</dbReference>
<dbReference type="PANTHER" id="PTHR47572">
    <property type="entry name" value="LIPOPROTEIN-RELATED"/>
    <property type="match status" value="1"/>
</dbReference>
<dbReference type="InterPro" id="IPR011042">
    <property type="entry name" value="6-blade_b-propeller_TolB-like"/>
</dbReference>
<dbReference type="PRINTS" id="PR01790">
    <property type="entry name" value="SMP30FAMILY"/>
</dbReference>
<accession>A0AA35UVQ4</accession>
<feature type="binding site" evidence="3">
    <location>
        <position position="233"/>
    </location>
    <ligand>
        <name>a divalent metal cation</name>
        <dbReference type="ChEBI" id="CHEBI:60240"/>
    </ligand>
</feature>
<dbReference type="InterPro" id="IPR013658">
    <property type="entry name" value="SGL"/>
</dbReference>
<feature type="domain" description="SMP-30/Gluconolactonase/LRE-like region" evidence="4">
    <location>
        <begin position="32"/>
        <end position="286"/>
    </location>
</feature>
<keyword evidence="3" id="KW-0479">Metal-binding</keyword>